<dbReference type="PANTHER" id="PTHR11782">
    <property type="entry name" value="ADENOSINE/GUANOSINE DIPHOSPHATASE"/>
    <property type="match status" value="1"/>
</dbReference>
<dbReference type="GO" id="GO:0005794">
    <property type="term" value="C:Golgi apparatus"/>
    <property type="evidence" value="ECO:0007669"/>
    <property type="project" value="TreeGrafter"/>
</dbReference>
<reference evidence="7" key="1">
    <citation type="submission" date="2020-05" db="EMBL/GenBank/DDBJ databases">
        <title>Phylogenomic resolution of chytrid fungi.</title>
        <authorList>
            <person name="Stajich J.E."/>
            <person name="Amses K."/>
            <person name="Simmons R."/>
            <person name="Seto K."/>
            <person name="Myers J."/>
            <person name="Bonds A."/>
            <person name="Quandt C.A."/>
            <person name="Barry K."/>
            <person name="Liu P."/>
            <person name="Grigoriev I."/>
            <person name="Longcore J.E."/>
            <person name="James T.Y."/>
        </authorList>
    </citation>
    <scope>NUCLEOTIDE SEQUENCE</scope>
    <source>
        <strain evidence="7">PLAUS21</strain>
    </source>
</reference>
<proteinExistence type="inferred from homology"/>
<dbReference type="AlphaFoldDB" id="A0AAD5Y4D4"/>
<evidence type="ECO:0000256" key="6">
    <source>
        <dbReference type="SAM" id="Phobius"/>
    </source>
</evidence>
<evidence type="ECO:0000256" key="3">
    <source>
        <dbReference type="PIRSR" id="PIRSR600407-1"/>
    </source>
</evidence>
<name>A0AAD5Y4D4_9FUNG</name>
<dbReference type="GO" id="GO:0006256">
    <property type="term" value="P:UDP catabolic process"/>
    <property type="evidence" value="ECO:0007669"/>
    <property type="project" value="TreeGrafter"/>
</dbReference>
<dbReference type="GO" id="GO:0046036">
    <property type="term" value="P:CTP metabolic process"/>
    <property type="evidence" value="ECO:0007669"/>
    <property type="project" value="TreeGrafter"/>
</dbReference>
<evidence type="ECO:0000256" key="4">
    <source>
        <dbReference type="PIRSR" id="PIRSR600407-2"/>
    </source>
</evidence>
<evidence type="ECO:0000256" key="2">
    <source>
        <dbReference type="ARBA" id="ARBA00022801"/>
    </source>
</evidence>
<sequence>MYPLRRTNSSQFKRKKSIIPVIYQENSKSGRSMWYALLAVVFLVFLSIVFWSKSSIEDIIPDSFSEHNLYSLNIPSIKDIPHVATDKRYCIVIDAGSSGSRIYVYSWNSPSLSQSKQVIDINKPSENSFEKKIRPGISSLASAPEQVSAYLQPLLEFAEKTVPAELHSSTPIFLYATAGLRLLDKELRDSLLSNACLYTLQNFKFAVDSCTNNFRMISGEMEGMLGWIAVNYLQHKFQDKSIGFMDMGGASTQIAFEPVTNSHKNDLIDIFIRYQDGSQAIHKVFVTSFLGYGVNQARMKYVKSLLDNATTEYRNTTDPCLPVGLQVRTKVNITGSGSFEKCYSAITPILEKSQECSKDPCPLNGIHVPLTDFHIGKFFGISEFWYTTSNGFDLGGVYRPEAVFAALQKHCSYTWEELENKFYAKEFKNIDNLSRLELQCFKGVYILNLLHEGFGFPKSSLKDGQDFDLKTVDEISGFSVSWTFGMAFIYASSTIMLGRTSYAWEYIYITGLLAILAFMVYKYWHGRKHAVVDMSKYHTTNQSSIHIEVA</sequence>
<protein>
    <submittedName>
        <fullName evidence="7">Golgi apyrase</fullName>
    </submittedName>
</protein>
<dbReference type="Pfam" id="PF01150">
    <property type="entry name" value="GDA1_CD39"/>
    <property type="match status" value="1"/>
</dbReference>
<dbReference type="InterPro" id="IPR000407">
    <property type="entry name" value="GDA1_CD39_NTPase"/>
</dbReference>
<dbReference type="GO" id="GO:0016020">
    <property type="term" value="C:membrane"/>
    <property type="evidence" value="ECO:0007669"/>
    <property type="project" value="TreeGrafter"/>
</dbReference>
<keyword evidence="4" id="KW-0067">ATP-binding</keyword>
<dbReference type="GO" id="GO:0005524">
    <property type="term" value="F:ATP binding"/>
    <property type="evidence" value="ECO:0007669"/>
    <property type="project" value="UniProtKB-KW"/>
</dbReference>
<keyword evidence="2 5" id="KW-0378">Hydrolase</keyword>
<dbReference type="Gene3D" id="3.30.420.150">
    <property type="entry name" value="Exopolyphosphatase. Domain 2"/>
    <property type="match status" value="1"/>
</dbReference>
<keyword evidence="6" id="KW-0812">Transmembrane</keyword>
<keyword evidence="6" id="KW-0472">Membrane</keyword>
<dbReference type="PROSITE" id="PS01238">
    <property type="entry name" value="GDA1_CD39_NTPASE"/>
    <property type="match status" value="1"/>
</dbReference>
<organism evidence="7 8">
    <name type="scientific">Boothiomyces macroporosus</name>
    <dbReference type="NCBI Taxonomy" id="261099"/>
    <lineage>
        <taxon>Eukaryota</taxon>
        <taxon>Fungi</taxon>
        <taxon>Fungi incertae sedis</taxon>
        <taxon>Chytridiomycota</taxon>
        <taxon>Chytridiomycota incertae sedis</taxon>
        <taxon>Chytridiomycetes</taxon>
        <taxon>Rhizophydiales</taxon>
        <taxon>Terramycetaceae</taxon>
        <taxon>Boothiomyces</taxon>
    </lineage>
</organism>
<dbReference type="GO" id="GO:0004382">
    <property type="term" value="F:GDP phosphatase activity"/>
    <property type="evidence" value="ECO:0007669"/>
    <property type="project" value="TreeGrafter"/>
</dbReference>
<dbReference type="Gene3D" id="3.30.420.40">
    <property type="match status" value="1"/>
</dbReference>
<accession>A0AAD5Y4D4</accession>
<evidence type="ECO:0000256" key="1">
    <source>
        <dbReference type="ARBA" id="ARBA00009283"/>
    </source>
</evidence>
<feature type="active site" description="Proton acceptor" evidence="3">
    <location>
        <position position="222"/>
    </location>
</feature>
<dbReference type="EMBL" id="JADGKB010000022">
    <property type="protein sequence ID" value="KAJ3258986.1"/>
    <property type="molecule type" value="Genomic_DNA"/>
</dbReference>
<feature type="transmembrane region" description="Helical" evidence="6">
    <location>
        <begin position="503"/>
        <end position="524"/>
    </location>
</feature>
<dbReference type="Proteomes" id="UP001210925">
    <property type="component" value="Unassembled WGS sequence"/>
</dbReference>
<evidence type="ECO:0000313" key="8">
    <source>
        <dbReference type="Proteomes" id="UP001210925"/>
    </source>
</evidence>
<feature type="transmembrane region" description="Helical" evidence="6">
    <location>
        <begin position="33"/>
        <end position="51"/>
    </location>
</feature>
<dbReference type="GO" id="GO:0017111">
    <property type="term" value="F:ribonucleoside triphosphate phosphatase activity"/>
    <property type="evidence" value="ECO:0007669"/>
    <property type="project" value="TreeGrafter"/>
</dbReference>
<comment type="caution">
    <text evidence="7">The sequence shown here is derived from an EMBL/GenBank/DDBJ whole genome shotgun (WGS) entry which is preliminary data.</text>
</comment>
<gene>
    <name evidence="7" type="primary">YND1</name>
    <name evidence="7" type="ORF">HK103_003127</name>
</gene>
<feature type="binding site" evidence="4">
    <location>
        <begin position="249"/>
        <end position="253"/>
    </location>
    <ligand>
        <name>ATP</name>
        <dbReference type="ChEBI" id="CHEBI:30616"/>
    </ligand>
</feature>
<dbReference type="GO" id="GO:0045134">
    <property type="term" value="F:UDP phosphatase activity"/>
    <property type="evidence" value="ECO:0007669"/>
    <property type="project" value="TreeGrafter"/>
</dbReference>
<keyword evidence="8" id="KW-1185">Reference proteome</keyword>
<comment type="similarity">
    <text evidence="1 5">Belongs to the GDA1/CD39 NTPase family.</text>
</comment>
<keyword evidence="4" id="KW-0547">Nucleotide-binding</keyword>
<evidence type="ECO:0000313" key="7">
    <source>
        <dbReference type="EMBL" id="KAJ3258986.1"/>
    </source>
</evidence>
<dbReference type="PANTHER" id="PTHR11782:SF121">
    <property type="entry name" value="NUCLEOSIDE-DIPHOSPHATASE MIG-23"/>
    <property type="match status" value="1"/>
</dbReference>
<evidence type="ECO:0000256" key="5">
    <source>
        <dbReference type="RuleBase" id="RU003833"/>
    </source>
</evidence>
<keyword evidence="6" id="KW-1133">Transmembrane helix</keyword>